<evidence type="ECO:0000313" key="2">
    <source>
        <dbReference type="Proteomes" id="UP000190837"/>
    </source>
</evidence>
<dbReference type="EMBL" id="FKLO01000072">
    <property type="protein sequence ID" value="SAM69793.1"/>
    <property type="molecule type" value="Genomic_DNA"/>
</dbReference>
<accession>A0A1C3H670</accession>
<dbReference type="Proteomes" id="UP000190837">
    <property type="component" value="Unassembled WGS sequence"/>
</dbReference>
<reference evidence="2" key="1">
    <citation type="submission" date="2016-04" db="EMBL/GenBank/DDBJ databases">
        <authorList>
            <person name="Tagini F."/>
        </authorList>
    </citation>
    <scope>NUCLEOTIDE SEQUENCE [LARGE SCALE GENOMIC DNA]</scope>
    <source>
        <strain evidence="2">CHUV0807</strain>
    </source>
</reference>
<evidence type="ECO:0000313" key="1">
    <source>
        <dbReference type="EMBL" id="SAM69793.1"/>
    </source>
</evidence>
<sequence length="42" mass="4846">MKNRPCSKGIATLPIFLYIHLPKIEKPSLLQRDCDNFQPFDG</sequence>
<name>A0A1C3H670_9GAMM</name>
<protein>
    <submittedName>
        <fullName evidence="1">Uncharacterized protein</fullName>
    </submittedName>
</protein>
<gene>
    <name evidence="1" type="ORF">CHUV0807_2103</name>
</gene>
<proteinExistence type="predicted"/>
<dbReference type="AlphaFoldDB" id="A0A1C3H670"/>
<organism evidence="1 2">
    <name type="scientific">Cardiobacterium hominis</name>
    <dbReference type="NCBI Taxonomy" id="2718"/>
    <lineage>
        <taxon>Bacteria</taxon>
        <taxon>Pseudomonadati</taxon>
        <taxon>Pseudomonadota</taxon>
        <taxon>Gammaproteobacteria</taxon>
        <taxon>Cardiobacteriales</taxon>
        <taxon>Cardiobacteriaceae</taxon>
        <taxon>Cardiobacterium</taxon>
    </lineage>
</organism>